<comment type="caution">
    <text evidence="11">The sequence shown here is derived from an EMBL/GenBank/DDBJ whole genome shotgun (WGS) entry which is preliminary data.</text>
</comment>
<feature type="compositionally biased region" description="Basic residues" evidence="8">
    <location>
        <begin position="417"/>
        <end position="429"/>
    </location>
</feature>
<dbReference type="PROSITE" id="PS50850">
    <property type="entry name" value="MFS"/>
    <property type="match status" value="1"/>
</dbReference>
<dbReference type="InterPro" id="IPR020846">
    <property type="entry name" value="MFS_dom"/>
</dbReference>
<evidence type="ECO:0000256" key="5">
    <source>
        <dbReference type="ARBA" id="ARBA00022847"/>
    </source>
</evidence>
<protein>
    <submittedName>
        <fullName evidence="11">MFS transporter</fullName>
    </submittedName>
</protein>
<dbReference type="PANTHER" id="PTHR43528">
    <property type="entry name" value="ALPHA-KETOGLUTARATE PERMEASE"/>
    <property type="match status" value="1"/>
</dbReference>
<proteinExistence type="predicted"/>
<feature type="transmembrane region" description="Helical" evidence="9">
    <location>
        <begin position="78"/>
        <end position="96"/>
    </location>
</feature>
<dbReference type="SUPFAM" id="SSF103473">
    <property type="entry name" value="MFS general substrate transporter"/>
    <property type="match status" value="1"/>
</dbReference>
<evidence type="ECO:0000313" key="12">
    <source>
        <dbReference type="Proteomes" id="UP001500282"/>
    </source>
</evidence>
<accession>A0ABN1XEW7</accession>
<organism evidence="11 12">
    <name type="scientific">Streptomyces javensis</name>
    <dbReference type="NCBI Taxonomy" id="114698"/>
    <lineage>
        <taxon>Bacteria</taxon>
        <taxon>Bacillati</taxon>
        <taxon>Actinomycetota</taxon>
        <taxon>Actinomycetes</taxon>
        <taxon>Kitasatosporales</taxon>
        <taxon>Streptomycetaceae</taxon>
        <taxon>Streptomyces</taxon>
        <taxon>Streptomyces violaceusniger group</taxon>
    </lineage>
</organism>
<name>A0ABN1XEW7_9ACTN</name>
<keyword evidence="5" id="KW-0769">Symport</keyword>
<evidence type="ECO:0000256" key="4">
    <source>
        <dbReference type="ARBA" id="ARBA00022692"/>
    </source>
</evidence>
<feature type="transmembrane region" description="Helical" evidence="9">
    <location>
        <begin position="387"/>
        <end position="409"/>
    </location>
</feature>
<feature type="transmembrane region" description="Helical" evidence="9">
    <location>
        <begin position="268"/>
        <end position="288"/>
    </location>
</feature>
<keyword evidence="6 9" id="KW-1133">Transmembrane helix</keyword>
<evidence type="ECO:0000256" key="1">
    <source>
        <dbReference type="ARBA" id="ARBA00004651"/>
    </source>
</evidence>
<reference evidence="11 12" key="1">
    <citation type="journal article" date="2019" name="Int. J. Syst. Evol. Microbiol.">
        <title>The Global Catalogue of Microorganisms (GCM) 10K type strain sequencing project: providing services to taxonomists for standard genome sequencing and annotation.</title>
        <authorList>
            <consortium name="The Broad Institute Genomics Platform"/>
            <consortium name="The Broad Institute Genome Sequencing Center for Infectious Disease"/>
            <person name="Wu L."/>
            <person name="Ma J."/>
        </authorList>
    </citation>
    <scope>NUCLEOTIDE SEQUENCE [LARGE SCALE GENOMIC DNA]</scope>
    <source>
        <strain evidence="11 12">JCM 11448</strain>
    </source>
</reference>
<feature type="transmembrane region" description="Helical" evidence="9">
    <location>
        <begin position="229"/>
        <end position="248"/>
    </location>
</feature>
<evidence type="ECO:0000313" key="11">
    <source>
        <dbReference type="EMBL" id="GAA1299235.1"/>
    </source>
</evidence>
<dbReference type="Proteomes" id="UP001500282">
    <property type="component" value="Unassembled WGS sequence"/>
</dbReference>
<feature type="region of interest" description="Disordered" evidence="8">
    <location>
        <begin position="411"/>
        <end position="445"/>
    </location>
</feature>
<dbReference type="InterPro" id="IPR036259">
    <property type="entry name" value="MFS_trans_sf"/>
</dbReference>
<feature type="transmembrane region" description="Helical" evidence="9">
    <location>
        <begin position="42"/>
        <end position="66"/>
    </location>
</feature>
<keyword evidence="2" id="KW-0813">Transport</keyword>
<feature type="domain" description="Major facilitator superfamily (MFS) profile" evidence="10">
    <location>
        <begin position="6"/>
        <end position="412"/>
    </location>
</feature>
<evidence type="ECO:0000256" key="6">
    <source>
        <dbReference type="ARBA" id="ARBA00022989"/>
    </source>
</evidence>
<keyword evidence="4 9" id="KW-0812">Transmembrane</keyword>
<evidence type="ECO:0000256" key="9">
    <source>
        <dbReference type="SAM" id="Phobius"/>
    </source>
</evidence>
<dbReference type="Pfam" id="PF07690">
    <property type="entry name" value="MFS_1"/>
    <property type="match status" value="1"/>
</dbReference>
<feature type="transmembrane region" description="Helical" evidence="9">
    <location>
        <begin position="143"/>
        <end position="165"/>
    </location>
</feature>
<sequence length="445" mass="46839">MVQKKILGAAMIGHAVESYDFVIYGSSATIIAKHFFPEGNPTLAILSTLAVYGIAFVVRPVGAAVFGSIGDRLGRRTALSTVVLIMAISTAAIALLPGYTTAGIAAPLLLLSCRLAQGISMGAEYTSAASYVMEQAPPNKRGLWISAVGSATFIGSAFAAFALLALHSASPHAYTEWTWRIAFLFGGLMALVGLYMRLSLEETSTFRNLEAHGETSASPVRESFRDWRLFLILFTIFTLLAVVVHNLLGYLPTYLTTTGGLTETTVLVAGGTALLLCTGLCILTGALTDRIGRKPLLITGVVIAVTGSVPAYVLAGGGTLLTTLAAEALLVIPAALIGMPATIMAVELVPPHIRTTSTALAYNTAYAVFGGTAPLLGALLTQHFGQLAPGIYITILAATALVITTTALPESRNRTTTTRRPHTVSRRRNPGPSRTSDLPRLRPRS</sequence>
<feature type="transmembrane region" description="Helical" evidence="9">
    <location>
        <begin position="295"/>
        <end position="316"/>
    </location>
</feature>
<comment type="subcellular location">
    <subcellularLocation>
        <location evidence="1">Cell membrane</location>
        <topology evidence="1">Multi-pass membrane protein</topology>
    </subcellularLocation>
</comment>
<keyword evidence="12" id="KW-1185">Reference proteome</keyword>
<dbReference type="EMBL" id="BAAAIH010000073">
    <property type="protein sequence ID" value="GAA1299235.1"/>
    <property type="molecule type" value="Genomic_DNA"/>
</dbReference>
<dbReference type="Gene3D" id="1.20.1250.20">
    <property type="entry name" value="MFS general substrate transporter like domains"/>
    <property type="match status" value="1"/>
</dbReference>
<feature type="transmembrane region" description="Helical" evidence="9">
    <location>
        <begin position="177"/>
        <end position="198"/>
    </location>
</feature>
<evidence type="ECO:0000256" key="8">
    <source>
        <dbReference type="SAM" id="MobiDB-lite"/>
    </source>
</evidence>
<keyword evidence="3" id="KW-1003">Cell membrane</keyword>
<evidence type="ECO:0000256" key="2">
    <source>
        <dbReference type="ARBA" id="ARBA00022448"/>
    </source>
</evidence>
<dbReference type="InterPro" id="IPR011701">
    <property type="entry name" value="MFS"/>
</dbReference>
<gene>
    <name evidence="11" type="ORF">GCM10009579_79200</name>
</gene>
<feature type="transmembrane region" description="Helical" evidence="9">
    <location>
        <begin position="360"/>
        <end position="381"/>
    </location>
</feature>
<feature type="transmembrane region" description="Helical" evidence="9">
    <location>
        <begin position="328"/>
        <end position="348"/>
    </location>
</feature>
<dbReference type="InterPro" id="IPR051084">
    <property type="entry name" value="H+-coupled_symporters"/>
</dbReference>
<dbReference type="PANTHER" id="PTHR43528:SF1">
    <property type="entry name" value="ALPHA-KETOGLUTARATE PERMEASE"/>
    <property type="match status" value="1"/>
</dbReference>
<evidence type="ECO:0000259" key="10">
    <source>
        <dbReference type="PROSITE" id="PS50850"/>
    </source>
</evidence>
<evidence type="ECO:0000256" key="7">
    <source>
        <dbReference type="ARBA" id="ARBA00023136"/>
    </source>
</evidence>
<keyword evidence="7 9" id="KW-0472">Membrane</keyword>
<evidence type="ECO:0000256" key="3">
    <source>
        <dbReference type="ARBA" id="ARBA00022475"/>
    </source>
</evidence>